<evidence type="ECO:0000313" key="4">
    <source>
        <dbReference type="EMBL" id="AHC13812.1"/>
    </source>
</evidence>
<dbReference type="KEGG" id="slr:L21SP2_0378"/>
<dbReference type="eggNOG" id="COG0803">
    <property type="taxonomic scope" value="Bacteria"/>
</dbReference>
<gene>
    <name evidence="4" type="ORF">L21SP2_0378</name>
</gene>
<dbReference type="STRING" id="1307761.L21SP2_0378"/>
<dbReference type="Proteomes" id="UP000018680">
    <property type="component" value="Chromosome"/>
</dbReference>
<dbReference type="SUPFAM" id="SSF53807">
    <property type="entry name" value="Helical backbone' metal receptor"/>
    <property type="match status" value="1"/>
</dbReference>
<dbReference type="PATRIC" id="fig|1307761.3.peg.379"/>
<name>V5WDE3_9SPIO</name>
<dbReference type="AlphaFoldDB" id="V5WDE3"/>
<dbReference type="InterPro" id="IPR006127">
    <property type="entry name" value="ZnuA-like"/>
</dbReference>
<comment type="similarity">
    <text evidence="1">Belongs to the bacterial solute-binding protein 9 family.</text>
</comment>
<dbReference type="InterPro" id="IPR050492">
    <property type="entry name" value="Bact_metal-bind_prot9"/>
</dbReference>
<evidence type="ECO:0000256" key="3">
    <source>
        <dbReference type="ARBA" id="ARBA00022729"/>
    </source>
</evidence>
<dbReference type="PANTHER" id="PTHR42953:SF3">
    <property type="entry name" value="HIGH-AFFINITY ZINC UPTAKE SYSTEM PROTEIN ZNUA"/>
    <property type="match status" value="1"/>
</dbReference>
<keyword evidence="5" id="KW-1185">Reference proteome</keyword>
<organism evidence="4 5">
    <name type="scientific">Salinispira pacifica</name>
    <dbReference type="NCBI Taxonomy" id="1307761"/>
    <lineage>
        <taxon>Bacteria</taxon>
        <taxon>Pseudomonadati</taxon>
        <taxon>Spirochaetota</taxon>
        <taxon>Spirochaetia</taxon>
        <taxon>Spirochaetales</taxon>
        <taxon>Spirochaetaceae</taxon>
        <taxon>Salinispira</taxon>
    </lineage>
</organism>
<dbReference type="Gene3D" id="3.40.50.1980">
    <property type="entry name" value="Nitrogenase molybdenum iron protein domain"/>
    <property type="match status" value="2"/>
</dbReference>
<keyword evidence="3" id="KW-0732">Signal</keyword>
<evidence type="ECO:0000256" key="2">
    <source>
        <dbReference type="ARBA" id="ARBA00022448"/>
    </source>
</evidence>
<dbReference type="PANTHER" id="PTHR42953">
    <property type="entry name" value="HIGH-AFFINITY ZINC UPTAKE SYSTEM PROTEIN ZNUA-RELATED"/>
    <property type="match status" value="1"/>
</dbReference>
<reference evidence="4 5" key="1">
    <citation type="journal article" date="2015" name="Stand. Genomic Sci.">
        <title>Complete genome sequence and description of Salinispira pacifica gen. nov., sp. nov., a novel spirochaete isolated form a hypersaline microbial mat.</title>
        <authorList>
            <person name="Ben Hania W."/>
            <person name="Joseph M."/>
            <person name="Schumann P."/>
            <person name="Bunk B."/>
            <person name="Fiebig A."/>
            <person name="Sproer C."/>
            <person name="Klenk H.P."/>
            <person name="Fardeau M.L."/>
            <person name="Spring S."/>
        </authorList>
    </citation>
    <scope>NUCLEOTIDE SEQUENCE [LARGE SCALE GENOMIC DNA]</scope>
    <source>
        <strain evidence="4 5">L21-RPul-D2</strain>
    </source>
</reference>
<proteinExistence type="inferred from homology"/>
<evidence type="ECO:0000256" key="1">
    <source>
        <dbReference type="ARBA" id="ARBA00011028"/>
    </source>
</evidence>
<sequence>MLDGHESAQDPHVWLSPRLVKIQAQNIFSALVELDPAGEETYSDGYDTLIRQLDEVDGELSDVLEPFQGNKFFVFHPAFGYFGDDYGLTQIAIETGGKEPAPAVLEEIIAHATEEGVKIIFVQPEFSQNSAEAIADAIDGTVVSLSPLNPDYVNNLRHIAGEIRSSLE</sequence>
<accession>V5WDE3</accession>
<dbReference type="HOGENOM" id="CLU_016838_1_0_12"/>
<keyword evidence="2" id="KW-0813">Transport</keyword>
<evidence type="ECO:0000313" key="5">
    <source>
        <dbReference type="Proteomes" id="UP000018680"/>
    </source>
</evidence>
<dbReference type="Pfam" id="PF01297">
    <property type="entry name" value="ZnuA"/>
    <property type="match status" value="1"/>
</dbReference>
<protein>
    <submittedName>
        <fullName evidence="4">Zinc ABC transporter, periplasmic-binding protein ZnuA</fullName>
    </submittedName>
</protein>
<dbReference type="GO" id="GO:0046872">
    <property type="term" value="F:metal ion binding"/>
    <property type="evidence" value="ECO:0007669"/>
    <property type="project" value="InterPro"/>
</dbReference>
<dbReference type="GO" id="GO:0030001">
    <property type="term" value="P:metal ion transport"/>
    <property type="evidence" value="ECO:0007669"/>
    <property type="project" value="InterPro"/>
</dbReference>
<dbReference type="EMBL" id="CP006939">
    <property type="protein sequence ID" value="AHC13812.1"/>
    <property type="molecule type" value="Genomic_DNA"/>
</dbReference>